<keyword evidence="8" id="KW-1185">Reference proteome</keyword>
<accession>A0AB39ZJ68</accession>
<dbReference type="GO" id="GO:0030246">
    <property type="term" value="F:carbohydrate binding"/>
    <property type="evidence" value="ECO:0007669"/>
    <property type="project" value="UniProtKB-KW"/>
</dbReference>
<dbReference type="SMART" id="SM00034">
    <property type="entry name" value="CLECT"/>
    <property type="match status" value="1"/>
</dbReference>
<dbReference type="InterPro" id="IPR016186">
    <property type="entry name" value="C-type_lectin-like/link_sf"/>
</dbReference>
<dbReference type="InterPro" id="IPR016187">
    <property type="entry name" value="CTDL_fold"/>
</dbReference>
<feature type="coiled-coil region" evidence="5">
    <location>
        <begin position="130"/>
        <end position="181"/>
    </location>
</feature>
<feature type="chain" id="PRO_5045474280" evidence="6">
    <location>
        <begin position="25"/>
        <end position="325"/>
    </location>
</feature>
<gene>
    <name evidence="9" type="primary">LOC108013425</name>
</gene>
<evidence type="ECO:0000313" key="8">
    <source>
        <dbReference type="Proteomes" id="UP001652628"/>
    </source>
</evidence>
<dbReference type="Proteomes" id="UP001652628">
    <property type="component" value="Chromosome 3"/>
</dbReference>
<comment type="subcellular location">
    <subcellularLocation>
        <location evidence="1">Secreted</location>
    </subcellularLocation>
</comment>
<dbReference type="Gene3D" id="3.10.100.10">
    <property type="entry name" value="Mannose-Binding Protein A, subunit A"/>
    <property type="match status" value="1"/>
</dbReference>
<proteinExistence type="predicted"/>
<dbReference type="InterPro" id="IPR051663">
    <property type="entry name" value="CLec_Tetranectin-domain"/>
</dbReference>
<dbReference type="InterPro" id="IPR001304">
    <property type="entry name" value="C-type_lectin-like"/>
</dbReference>
<dbReference type="CDD" id="cd00037">
    <property type="entry name" value="CLECT"/>
    <property type="match status" value="1"/>
</dbReference>
<evidence type="ECO:0000256" key="3">
    <source>
        <dbReference type="ARBA" id="ARBA00022729"/>
    </source>
</evidence>
<keyword evidence="2" id="KW-0964">Secreted</keyword>
<keyword evidence="4" id="KW-0430">Lectin</keyword>
<evidence type="ECO:0000256" key="2">
    <source>
        <dbReference type="ARBA" id="ARBA00022525"/>
    </source>
</evidence>
<feature type="domain" description="C-type lectin" evidence="7">
    <location>
        <begin position="205"/>
        <end position="308"/>
    </location>
</feature>
<protein>
    <submittedName>
        <fullName evidence="9">Accessory gland protein Acp29AB-like</fullName>
    </submittedName>
</protein>
<dbReference type="AlphaFoldDB" id="A0AB39ZJ68"/>
<dbReference type="PANTHER" id="PTHR22799">
    <property type="entry name" value="TETRANECTIN-RELATED"/>
    <property type="match status" value="1"/>
</dbReference>
<dbReference type="Pfam" id="PF00059">
    <property type="entry name" value="Lectin_C"/>
    <property type="match status" value="1"/>
</dbReference>
<evidence type="ECO:0000256" key="6">
    <source>
        <dbReference type="SAM" id="SignalP"/>
    </source>
</evidence>
<dbReference type="PROSITE" id="PS50041">
    <property type="entry name" value="C_TYPE_LECTIN_2"/>
    <property type="match status" value="1"/>
</dbReference>
<keyword evidence="5" id="KW-0175">Coiled coil</keyword>
<dbReference type="GeneID" id="108013425"/>
<dbReference type="SUPFAM" id="SSF56436">
    <property type="entry name" value="C-type lectin-like"/>
    <property type="match status" value="1"/>
</dbReference>
<evidence type="ECO:0000256" key="4">
    <source>
        <dbReference type="ARBA" id="ARBA00022734"/>
    </source>
</evidence>
<dbReference type="GO" id="GO:0008083">
    <property type="term" value="F:growth factor activity"/>
    <property type="evidence" value="ECO:0007669"/>
    <property type="project" value="TreeGrafter"/>
</dbReference>
<sequence length="325" mass="37290">MIKLGTYLTIAFIVWNLCVSQGYSWDGELSRSPRNVPENKFLIAMLPLLDHIAQQCKSNVSDVVTETQTMVVTIKDQLTGLQRDHMENLSDMKAQLMESFSNSIPKNFEERLAKIEEHQIQDSLKRSEDFQKILERIEAFEKNVQSKMENQQESLKHTDDFQKILERIEAFQKEVQSKMENQQSAPTYAFTGVGRKLNREKFERIGSRLFHISETPGDWSQAVETCRGLGGYIAYIKDQDELTALAEKLDDKHYWLGINDLVSKGTYVSEASGKKPKFFKWRSGEPNNVGGVERCVELLNGGMNDVPCFSYIYDKYAICQADNEI</sequence>
<evidence type="ECO:0000313" key="9">
    <source>
        <dbReference type="RefSeq" id="XP_016934779.3"/>
    </source>
</evidence>
<feature type="signal peptide" evidence="6">
    <location>
        <begin position="1"/>
        <end position="24"/>
    </location>
</feature>
<evidence type="ECO:0000256" key="5">
    <source>
        <dbReference type="SAM" id="Coils"/>
    </source>
</evidence>
<name>A0AB39ZJ68_DROSZ</name>
<dbReference type="PANTHER" id="PTHR22799:SF1">
    <property type="entry name" value="C-TYPE LECTIN DOMAIN FAMILY 11 MEMBER A"/>
    <property type="match status" value="1"/>
</dbReference>
<keyword evidence="3 6" id="KW-0732">Signal</keyword>
<dbReference type="RefSeq" id="XP_016934779.3">
    <property type="nucleotide sequence ID" value="XM_017079290.4"/>
</dbReference>
<reference evidence="9" key="1">
    <citation type="submission" date="2025-08" db="UniProtKB">
        <authorList>
            <consortium name="RefSeq"/>
        </authorList>
    </citation>
    <scope>IDENTIFICATION</scope>
</reference>
<dbReference type="GO" id="GO:0005615">
    <property type="term" value="C:extracellular space"/>
    <property type="evidence" value="ECO:0007669"/>
    <property type="project" value="TreeGrafter"/>
</dbReference>
<evidence type="ECO:0000259" key="7">
    <source>
        <dbReference type="PROSITE" id="PS50041"/>
    </source>
</evidence>
<organism evidence="8 9">
    <name type="scientific">Drosophila suzukii</name>
    <name type="common">Spotted-wing drosophila fruit fly</name>
    <dbReference type="NCBI Taxonomy" id="28584"/>
    <lineage>
        <taxon>Eukaryota</taxon>
        <taxon>Metazoa</taxon>
        <taxon>Ecdysozoa</taxon>
        <taxon>Arthropoda</taxon>
        <taxon>Hexapoda</taxon>
        <taxon>Insecta</taxon>
        <taxon>Pterygota</taxon>
        <taxon>Neoptera</taxon>
        <taxon>Endopterygota</taxon>
        <taxon>Diptera</taxon>
        <taxon>Brachycera</taxon>
        <taxon>Muscomorpha</taxon>
        <taxon>Ephydroidea</taxon>
        <taxon>Drosophilidae</taxon>
        <taxon>Drosophila</taxon>
        <taxon>Sophophora</taxon>
    </lineage>
</organism>
<evidence type="ECO:0000256" key="1">
    <source>
        <dbReference type="ARBA" id="ARBA00004613"/>
    </source>
</evidence>